<dbReference type="InterPro" id="IPR036890">
    <property type="entry name" value="HATPase_C_sf"/>
</dbReference>
<organism evidence="10 11">
    <name type="scientific">Rhizosphaericola mali</name>
    <dbReference type="NCBI Taxonomy" id="2545455"/>
    <lineage>
        <taxon>Bacteria</taxon>
        <taxon>Pseudomonadati</taxon>
        <taxon>Bacteroidota</taxon>
        <taxon>Chitinophagia</taxon>
        <taxon>Chitinophagales</taxon>
        <taxon>Chitinophagaceae</taxon>
        <taxon>Rhizosphaericola</taxon>
    </lineage>
</organism>
<dbReference type="SMART" id="SM00387">
    <property type="entry name" value="HATPase_c"/>
    <property type="match status" value="1"/>
</dbReference>
<name>A0A5P2G300_9BACT</name>
<evidence type="ECO:0000256" key="8">
    <source>
        <dbReference type="SAM" id="Phobius"/>
    </source>
</evidence>
<keyword evidence="7" id="KW-0902">Two-component regulatory system</keyword>
<dbReference type="InterPro" id="IPR005467">
    <property type="entry name" value="His_kinase_dom"/>
</dbReference>
<dbReference type="PROSITE" id="PS50109">
    <property type="entry name" value="HIS_KIN"/>
    <property type="match status" value="1"/>
</dbReference>
<keyword evidence="6" id="KW-0067">ATP-binding</keyword>
<keyword evidence="3" id="KW-0808">Transferase</keyword>
<evidence type="ECO:0000313" key="11">
    <source>
        <dbReference type="Proteomes" id="UP000292424"/>
    </source>
</evidence>
<evidence type="ECO:0000256" key="4">
    <source>
        <dbReference type="ARBA" id="ARBA00022741"/>
    </source>
</evidence>
<proteinExistence type="predicted"/>
<accession>A0A5P2G300</accession>
<dbReference type="EMBL" id="CP044016">
    <property type="protein sequence ID" value="QES89098.1"/>
    <property type="molecule type" value="Genomic_DNA"/>
</dbReference>
<reference evidence="10 11" key="1">
    <citation type="submission" date="2019-09" db="EMBL/GenBank/DDBJ databases">
        <title>Complete genome sequence of Arachidicoccus sp. B3-10 isolated from apple orchard soil.</title>
        <authorList>
            <person name="Kim H.S."/>
            <person name="Han K.-I."/>
            <person name="Suh M.K."/>
            <person name="Lee K.C."/>
            <person name="Eom M.K."/>
            <person name="Kim J.-S."/>
            <person name="Kang S.W."/>
            <person name="Sin Y."/>
            <person name="Lee J.-S."/>
        </authorList>
    </citation>
    <scope>NUCLEOTIDE SEQUENCE [LARGE SCALE GENOMIC DNA]</scope>
    <source>
        <strain evidence="10 11">B3-10</strain>
    </source>
</reference>
<dbReference type="Proteomes" id="UP000292424">
    <property type="component" value="Chromosome"/>
</dbReference>
<dbReference type="PANTHER" id="PTHR43065:SF46">
    <property type="entry name" value="C4-DICARBOXYLATE TRANSPORT SENSOR PROTEIN DCTB"/>
    <property type="match status" value="1"/>
</dbReference>
<sequence>MIDHSYKKSIFIRSLVIVITIGILIFVAIQKYIEITCILTIVLIIELWLFYKIFSKIQLEFEQFVEGIRYHDFSQFFNTGKNVKFVEFRKGYNAINKEFLDISKEKETQYQYLQKMLELLDNGILLYDMENGEVKWMNESLKTLLAIPYFKNIQSLKWKYISLLELIHHLKPGKSILYSLKKDSKTINMQLTSSQFKTEGRLMQLIVFYNISEVVDITESQAWNQLLRILTHEIMNSIAPISSLASTIEIGMKDSKKDYDADVILGIETIKNRSEGLIRFAEAYRNLNKIEQPKISKFIIRELFESMDILFEPKLSQSNIELEIILPEMHLEINADKNLLEQVFINLMLNAIDAVKGTINPCIQLYAAKENGKIMIKVVDNGKGMSTAIQERIFIPFFSTKGSGSGIGLSLCKQIILLHGGSIYVHSIEGKGSQFIISI</sequence>
<evidence type="ECO:0000256" key="6">
    <source>
        <dbReference type="ARBA" id="ARBA00022840"/>
    </source>
</evidence>
<dbReference type="PANTHER" id="PTHR43065">
    <property type="entry name" value="SENSOR HISTIDINE KINASE"/>
    <property type="match status" value="1"/>
</dbReference>
<evidence type="ECO:0000313" key="10">
    <source>
        <dbReference type="EMBL" id="QES89098.1"/>
    </source>
</evidence>
<dbReference type="InterPro" id="IPR003594">
    <property type="entry name" value="HATPase_dom"/>
</dbReference>
<gene>
    <name evidence="10" type="ORF">E0W69_010650</name>
</gene>
<feature type="domain" description="Histidine kinase" evidence="9">
    <location>
        <begin position="229"/>
        <end position="439"/>
    </location>
</feature>
<dbReference type="SUPFAM" id="SSF55874">
    <property type="entry name" value="ATPase domain of HSP90 chaperone/DNA topoisomerase II/histidine kinase"/>
    <property type="match status" value="1"/>
</dbReference>
<dbReference type="GO" id="GO:0005524">
    <property type="term" value="F:ATP binding"/>
    <property type="evidence" value="ECO:0007669"/>
    <property type="project" value="UniProtKB-KW"/>
</dbReference>
<dbReference type="Pfam" id="PF02518">
    <property type="entry name" value="HATPase_c"/>
    <property type="match status" value="1"/>
</dbReference>
<evidence type="ECO:0000256" key="5">
    <source>
        <dbReference type="ARBA" id="ARBA00022777"/>
    </source>
</evidence>
<keyword evidence="8" id="KW-0812">Transmembrane</keyword>
<dbReference type="PRINTS" id="PR00344">
    <property type="entry name" value="BCTRLSENSOR"/>
</dbReference>
<evidence type="ECO:0000259" key="9">
    <source>
        <dbReference type="PROSITE" id="PS50109"/>
    </source>
</evidence>
<dbReference type="OrthoDB" id="1931120at2"/>
<dbReference type="KEGG" id="arac:E0W69_010650"/>
<feature type="transmembrane region" description="Helical" evidence="8">
    <location>
        <begin position="12"/>
        <end position="29"/>
    </location>
</feature>
<dbReference type="InterPro" id="IPR004358">
    <property type="entry name" value="Sig_transdc_His_kin-like_C"/>
</dbReference>
<keyword evidence="4" id="KW-0547">Nucleotide-binding</keyword>
<dbReference type="EC" id="2.7.13.3" evidence="2"/>
<dbReference type="AlphaFoldDB" id="A0A5P2G300"/>
<feature type="transmembrane region" description="Helical" evidence="8">
    <location>
        <begin position="35"/>
        <end position="54"/>
    </location>
</feature>
<evidence type="ECO:0000256" key="7">
    <source>
        <dbReference type="ARBA" id="ARBA00023012"/>
    </source>
</evidence>
<dbReference type="GO" id="GO:0004673">
    <property type="term" value="F:protein histidine kinase activity"/>
    <property type="evidence" value="ECO:0007669"/>
    <property type="project" value="UniProtKB-EC"/>
</dbReference>
<comment type="catalytic activity">
    <reaction evidence="1">
        <text>ATP + protein L-histidine = ADP + protein N-phospho-L-histidine.</text>
        <dbReference type="EC" id="2.7.13.3"/>
    </reaction>
</comment>
<keyword evidence="11" id="KW-1185">Reference proteome</keyword>
<keyword evidence="8" id="KW-0472">Membrane</keyword>
<dbReference type="RefSeq" id="WP_131330044.1">
    <property type="nucleotide sequence ID" value="NZ_CP044016.1"/>
</dbReference>
<dbReference type="GO" id="GO:0000160">
    <property type="term" value="P:phosphorelay signal transduction system"/>
    <property type="evidence" value="ECO:0007669"/>
    <property type="project" value="UniProtKB-KW"/>
</dbReference>
<keyword evidence="5 10" id="KW-0418">Kinase</keyword>
<evidence type="ECO:0000256" key="3">
    <source>
        <dbReference type="ARBA" id="ARBA00022679"/>
    </source>
</evidence>
<evidence type="ECO:0000256" key="2">
    <source>
        <dbReference type="ARBA" id="ARBA00012438"/>
    </source>
</evidence>
<protein>
    <recommendedName>
        <fullName evidence="2">histidine kinase</fullName>
        <ecNumber evidence="2">2.7.13.3</ecNumber>
    </recommendedName>
</protein>
<keyword evidence="8" id="KW-1133">Transmembrane helix</keyword>
<evidence type="ECO:0000256" key="1">
    <source>
        <dbReference type="ARBA" id="ARBA00000085"/>
    </source>
</evidence>
<dbReference type="Gene3D" id="3.30.565.10">
    <property type="entry name" value="Histidine kinase-like ATPase, C-terminal domain"/>
    <property type="match status" value="1"/>
</dbReference>